<accession>A0A922MDG0</accession>
<comment type="caution">
    <text evidence="1">The sequence shown here is derived from an EMBL/GenBank/DDBJ whole genome shotgun (WGS) entry which is preliminary data.</text>
</comment>
<evidence type="ECO:0000313" key="1">
    <source>
        <dbReference type="EMBL" id="KAH9634917.1"/>
    </source>
</evidence>
<evidence type="ECO:0000313" key="2">
    <source>
        <dbReference type="Proteomes" id="UP000814243"/>
    </source>
</evidence>
<gene>
    <name evidence="1" type="ORF">HF086_017216</name>
</gene>
<organism evidence="1 2">
    <name type="scientific">Spodoptera exigua</name>
    <name type="common">Beet armyworm</name>
    <name type="synonym">Noctua fulgens</name>
    <dbReference type="NCBI Taxonomy" id="7107"/>
    <lineage>
        <taxon>Eukaryota</taxon>
        <taxon>Metazoa</taxon>
        <taxon>Ecdysozoa</taxon>
        <taxon>Arthropoda</taxon>
        <taxon>Hexapoda</taxon>
        <taxon>Insecta</taxon>
        <taxon>Pterygota</taxon>
        <taxon>Neoptera</taxon>
        <taxon>Endopterygota</taxon>
        <taxon>Lepidoptera</taxon>
        <taxon>Glossata</taxon>
        <taxon>Ditrysia</taxon>
        <taxon>Noctuoidea</taxon>
        <taxon>Noctuidae</taxon>
        <taxon>Amphipyrinae</taxon>
        <taxon>Spodoptera</taxon>
    </lineage>
</organism>
<protein>
    <submittedName>
        <fullName evidence="1">Uncharacterized protein</fullName>
    </submittedName>
</protein>
<dbReference type="Proteomes" id="UP000814243">
    <property type="component" value="Unassembled WGS sequence"/>
</dbReference>
<dbReference type="AlphaFoldDB" id="A0A922MDG0"/>
<sequence>MTSRKVEDIHQAILNKLLSESGLECFRIHVLPEGLKTNIDPQAIPKINSTPQQKCIDVLGELLGCKRYKNSLAEFWFLDTLANLLRRAQEDEMDRPTQAILMIWFCEWMKEMQYFDAADRKRMMKRFQENMLAAARFIAQNDRIPTPYDAGISYKSPEDELKDTQSSLKPDSKHFVHFAGSTFECCMLDLLKAREEKLLEEQEERDKEMWALRSSILPLSFAATEEFFNKYWPAPPPAPEPEAAPDTAKSKGKIFDFLHGNVEYFAKQTVMSF</sequence>
<reference evidence="1" key="1">
    <citation type="journal article" date="2021" name="G3 (Bethesda)">
        <title>Genome and transcriptome analysis of the beet armyworm Spodoptera exigua reveals targets for pest control. .</title>
        <authorList>
            <person name="Simon S."/>
            <person name="Breeschoten T."/>
            <person name="Jansen H.J."/>
            <person name="Dirks R.P."/>
            <person name="Schranz M.E."/>
            <person name="Ros V.I.D."/>
        </authorList>
    </citation>
    <scope>NUCLEOTIDE SEQUENCE</scope>
    <source>
        <strain evidence="1">TB_SE_WUR_2020</strain>
    </source>
</reference>
<proteinExistence type="predicted"/>
<name>A0A922MDG0_SPOEX</name>
<dbReference type="EMBL" id="JACEFF010000584">
    <property type="protein sequence ID" value="KAH9634917.1"/>
    <property type="molecule type" value="Genomic_DNA"/>
</dbReference>